<reference evidence="1 2" key="1">
    <citation type="journal article" date="2019" name="Philos. Trans. R. Soc. Lond., B, Biol. Sci.">
        <title>Ant behaviour and brain gene expression of defending hosts depend on the ecological success of the intruding social parasite.</title>
        <authorList>
            <person name="Kaur R."/>
            <person name="Stoldt M."/>
            <person name="Jongepier E."/>
            <person name="Feldmeyer B."/>
            <person name="Menzel F."/>
            <person name="Bornberg-Bauer E."/>
            <person name="Foitzik S."/>
        </authorList>
    </citation>
    <scope>NUCLEOTIDE SEQUENCE [LARGE SCALE GENOMIC DNA]</scope>
    <source>
        <tissue evidence="1">Whole body</tissue>
    </source>
</reference>
<dbReference type="Proteomes" id="UP000310200">
    <property type="component" value="Unassembled WGS sequence"/>
</dbReference>
<sequence length="250" mass="28006">MLPWIFRRRQFRRGKISPEPRRGNIFATYTGRFDVRAFGEASKLNDLFPRWTGLEVSYGRIRQVACGPCTIAEYKGWVLGRESRTGAEGSGAGVRVLTRVFVMELMASTGRVTESIIRSERRRGKKLWFRVHRGRRGTVSPVGRKGSGLLGITTRILEHMLSALHLLAVRGFRAHVTGSCIWINGGALRPCPADVNRHWDKGRRLRCMAIRSRDAITITMTIITVSTSSNEASDIYIDASLGGYKNVNNA</sequence>
<dbReference type="EMBL" id="QBLH01003981">
    <property type="protein sequence ID" value="TGZ31827.1"/>
    <property type="molecule type" value="Genomic_DNA"/>
</dbReference>
<evidence type="ECO:0000313" key="1">
    <source>
        <dbReference type="EMBL" id="TGZ31827.1"/>
    </source>
</evidence>
<protein>
    <submittedName>
        <fullName evidence="1">Uncharacterized protein</fullName>
    </submittedName>
</protein>
<dbReference type="AlphaFoldDB" id="A0A4S2JBI6"/>
<evidence type="ECO:0000313" key="2">
    <source>
        <dbReference type="Proteomes" id="UP000310200"/>
    </source>
</evidence>
<keyword evidence="2" id="KW-1185">Reference proteome</keyword>
<gene>
    <name evidence="1" type="ORF">DBV15_06908</name>
</gene>
<proteinExistence type="predicted"/>
<organism evidence="1 2">
    <name type="scientific">Temnothorax longispinosus</name>
    <dbReference type="NCBI Taxonomy" id="300112"/>
    <lineage>
        <taxon>Eukaryota</taxon>
        <taxon>Metazoa</taxon>
        <taxon>Ecdysozoa</taxon>
        <taxon>Arthropoda</taxon>
        <taxon>Hexapoda</taxon>
        <taxon>Insecta</taxon>
        <taxon>Pterygota</taxon>
        <taxon>Neoptera</taxon>
        <taxon>Endopterygota</taxon>
        <taxon>Hymenoptera</taxon>
        <taxon>Apocrita</taxon>
        <taxon>Aculeata</taxon>
        <taxon>Formicoidea</taxon>
        <taxon>Formicidae</taxon>
        <taxon>Myrmicinae</taxon>
        <taxon>Temnothorax</taxon>
    </lineage>
</organism>
<accession>A0A4S2JBI6</accession>
<comment type="caution">
    <text evidence="1">The sequence shown here is derived from an EMBL/GenBank/DDBJ whole genome shotgun (WGS) entry which is preliminary data.</text>
</comment>
<name>A0A4S2JBI6_9HYME</name>